<reference evidence="3" key="1">
    <citation type="journal article" date="2019" name="bioRxiv">
        <title>The Genome of the Zebra Mussel, Dreissena polymorpha: A Resource for Invasive Species Research.</title>
        <authorList>
            <person name="McCartney M.A."/>
            <person name="Auch B."/>
            <person name="Kono T."/>
            <person name="Mallez S."/>
            <person name="Zhang Y."/>
            <person name="Obille A."/>
            <person name="Becker A."/>
            <person name="Abrahante J.E."/>
            <person name="Garbe J."/>
            <person name="Badalamenti J.P."/>
            <person name="Herman A."/>
            <person name="Mangelson H."/>
            <person name="Liachko I."/>
            <person name="Sullivan S."/>
            <person name="Sone E.D."/>
            <person name="Koren S."/>
            <person name="Silverstein K.A.T."/>
            <person name="Beckman K.B."/>
            <person name="Gohl D.M."/>
        </authorList>
    </citation>
    <scope>NUCLEOTIDE SEQUENCE</scope>
    <source>
        <strain evidence="3">Duluth1</strain>
        <tissue evidence="3">Whole animal</tissue>
    </source>
</reference>
<feature type="signal peptide" evidence="2">
    <location>
        <begin position="1"/>
        <end position="20"/>
    </location>
</feature>
<keyword evidence="2" id="KW-0732">Signal</keyword>
<feature type="coiled-coil region" evidence="1">
    <location>
        <begin position="38"/>
        <end position="86"/>
    </location>
</feature>
<keyword evidence="1" id="KW-0175">Coiled coil</keyword>
<evidence type="ECO:0000313" key="3">
    <source>
        <dbReference type="EMBL" id="KAH3807486.1"/>
    </source>
</evidence>
<sequence length="145" mass="16519">MKKEMKVVLCVLIFSGIALAAEPACPMCSKYHFEEMLLERVLRNELALEQTLKDIKETNTKVVDALKKLQDEHDKVNSSTESMERKQILMEATLNDVIKTALTNVSKSLSHMLTESGRSIKEMEGRVESFKGNIERHTCNILKQH</sequence>
<gene>
    <name evidence="3" type="ORF">DPMN_135829</name>
</gene>
<organism evidence="3 4">
    <name type="scientific">Dreissena polymorpha</name>
    <name type="common">Zebra mussel</name>
    <name type="synonym">Mytilus polymorpha</name>
    <dbReference type="NCBI Taxonomy" id="45954"/>
    <lineage>
        <taxon>Eukaryota</taxon>
        <taxon>Metazoa</taxon>
        <taxon>Spiralia</taxon>
        <taxon>Lophotrochozoa</taxon>
        <taxon>Mollusca</taxon>
        <taxon>Bivalvia</taxon>
        <taxon>Autobranchia</taxon>
        <taxon>Heteroconchia</taxon>
        <taxon>Euheterodonta</taxon>
        <taxon>Imparidentia</taxon>
        <taxon>Neoheterodontei</taxon>
        <taxon>Myida</taxon>
        <taxon>Dreissenoidea</taxon>
        <taxon>Dreissenidae</taxon>
        <taxon>Dreissena</taxon>
    </lineage>
</organism>
<evidence type="ECO:0000256" key="1">
    <source>
        <dbReference type="SAM" id="Coils"/>
    </source>
</evidence>
<dbReference type="AlphaFoldDB" id="A0A9D4JC29"/>
<dbReference type="EMBL" id="JAIWYP010000006">
    <property type="protein sequence ID" value="KAH3807486.1"/>
    <property type="molecule type" value="Genomic_DNA"/>
</dbReference>
<reference evidence="3" key="2">
    <citation type="submission" date="2020-11" db="EMBL/GenBank/DDBJ databases">
        <authorList>
            <person name="McCartney M.A."/>
            <person name="Auch B."/>
            <person name="Kono T."/>
            <person name="Mallez S."/>
            <person name="Becker A."/>
            <person name="Gohl D.M."/>
            <person name="Silverstein K.A.T."/>
            <person name="Koren S."/>
            <person name="Bechman K.B."/>
            <person name="Herman A."/>
            <person name="Abrahante J.E."/>
            <person name="Garbe J."/>
        </authorList>
    </citation>
    <scope>NUCLEOTIDE SEQUENCE</scope>
    <source>
        <strain evidence="3">Duluth1</strain>
        <tissue evidence="3">Whole animal</tissue>
    </source>
</reference>
<name>A0A9D4JC29_DREPO</name>
<evidence type="ECO:0000256" key="2">
    <source>
        <dbReference type="SAM" id="SignalP"/>
    </source>
</evidence>
<keyword evidence="4" id="KW-1185">Reference proteome</keyword>
<comment type="caution">
    <text evidence="3">The sequence shown here is derived from an EMBL/GenBank/DDBJ whole genome shotgun (WGS) entry which is preliminary data.</text>
</comment>
<accession>A0A9D4JC29</accession>
<proteinExistence type="predicted"/>
<dbReference type="Proteomes" id="UP000828390">
    <property type="component" value="Unassembled WGS sequence"/>
</dbReference>
<feature type="chain" id="PRO_5039446812" evidence="2">
    <location>
        <begin position="21"/>
        <end position="145"/>
    </location>
</feature>
<evidence type="ECO:0000313" key="4">
    <source>
        <dbReference type="Proteomes" id="UP000828390"/>
    </source>
</evidence>
<protein>
    <submittedName>
        <fullName evidence="3">Uncharacterized protein</fullName>
    </submittedName>
</protein>